<dbReference type="InterPro" id="IPR036291">
    <property type="entry name" value="NAD(P)-bd_dom_sf"/>
</dbReference>
<dbReference type="EMBL" id="JAINDJ010000007">
    <property type="protein sequence ID" value="KAG9441082.1"/>
    <property type="molecule type" value="Genomic_DNA"/>
</dbReference>
<dbReference type="SUPFAM" id="SSF51735">
    <property type="entry name" value="NAD(P)-binding Rossmann-fold domains"/>
    <property type="match status" value="1"/>
</dbReference>
<gene>
    <name evidence="6" type="ORF">H6P81_016936</name>
</gene>
<comment type="caution">
    <text evidence="6">The sequence shown here is derived from an EMBL/GenBank/DDBJ whole genome shotgun (WGS) entry which is preliminary data.</text>
</comment>
<evidence type="ECO:0000256" key="3">
    <source>
        <dbReference type="ARBA" id="ARBA00023002"/>
    </source>
</evidence>
<dbReference type="CDD" id="cd05324">
    <property type="entry name" value="carb_red_PTCR-like_SDR_c"/>
    <property type="match status" value="1"/>
</dbReference>
<proteinExistence type="inferred from homology"/>
<dbReference type="Pfam" id="PF00106">
    <property type="entry name" value="adh_short"/>
    <property type="match status" value="1"/>
</dbReference>
<evidence type="ECO:0000256" key="4">
    <source>
        <dbReference type="RuleBase" id="RU000363"/>
    </source>
</evidence>
<dbReference type="PRINTS" id="PR00080">
    <property type="entry name" value="SDRFAMILY"/>
</dbReference>
<keyword evidence="3 5" id="KW-0560">Oxidoreductase</keyword>
<name>A0AAV7DWZ4_ARIFI</name>
<dbReference type="Gene3D" id="3.40.50.720">
    <property type="entry name" value="NAD(P)-binding Rossmann-like Domain"/>
    <property type="match status" value="1"/>
</dbReference>
<reference evidence="6 7" key="1">
    <citation type="submission" date="2021-07" db="EMBL/GenBank/DDBJ databases">
        <title>The Aristolochia fimbriata genome: insights into angiosperm evolution, floral development and chemical biosynthesis.</title>
        <authorList>
            <person name="Jiao Y."/>
        </authorList>
    </citation>
    <scope>NUCLEOTIDE SEQUENCE [LARGE SCALE GENOMIC DNA]</scope>
    <source>
        <strain evidence="6">IBCAS-2021</strain>
        <tissue evidence="6">Leaf</tissue>
    </source>
</reference>
<keyword evidence="2 5" id="KW-0521">NADP</keyword>
<evidence type="ECO:0000256" key="1">
    <source>
        <dbReference type="ARBA" id="ARBA00006484"/>
    </source>
</evidence>
<dbReference type="PANTHER" id="PTHR43490:SF73">
    <property type="entry name" value="OS07G0685800 PROTEIN"/>
    <property type="match status" value="1"/>
</dbReference>
<evidence type="ECO:0000313" key="7">
    <source>
        <dbReference type="Proteomes" id="UP000825729"/>
    </source>
</evidence>
<accession>A0AAV7DWZ4</accession>
<dbReference type="GO" id="GO:0016616">
    <property type="term" value="F:oxidoreductase activity, acting on the CH-OH group of donors, NAD or NADP as acceptor"/>
    <property type="evidence" value="ECO:0007669"/>
    <property type="project" value="InterPro"/>
</dbReference>
<sequence>MAEGASSNSTGRRSAVVSGGNKGIGLAICRQLASNGVVVILTARDEKRGREAVSDLTESGIREVVFHQLDVTDSASISSLAEFVRTRFGKLDILVNNAGVSGLTIDHSALEAPQLPQGELLDDKPDLLRRILGQNYEKVEACIQTNYYGSKAVTEALLPLLQLSKSPRIVNVSSIYGQLKFIPGEKIREELNNLDGLSELKIDELLQQFLKDFKEDLLDAQGWPNEVSAYKVSKAALNAYTRLLAKKFPKMCINCVHPGLVKTDMNFISGILTPDEGARGPVMLALLPDGGPSGLHFDQMEVSTF</sequence>
<dbReference type="InterPro" id="IPR002347">
    <property type="entry name" value="SDR_fam"/>
</dbReference>
<dbReference type="Proteomes" id="UP000825729">
    <property type="component" value="Unassembled WGS sequence"/>
</dbReference>
<dbReference type="PANTHER" id="PTHR43490">
    <property type="entry name" value="(+)-NEOMENTHOL DEHYDROGENASE"/>
    <property type="match status" value="1"/>
</dbReference>
<evidence type="ECO:0000256" key="5">
    <source>
        <dbReference type="RuleBase" id="RU369024"/>
    </source>
</evidence>
<dbReference type="Pfam" id="PF13561">
    <property type="entry name" value="adh_short_C2"/>
    <property type="match status" value="1"/>
</dbReference>
<evidence type="ECO:0000256" key="2">
    <source>
        <dbReference type="ARBA" id="ARBA00022857"/>
    </source>
</evidence>
<dbReference type="EC" id="1.1.1.-" evidence="5"/>
<dbReference type="InterPro" id="IPR045313">
    <property type="entry name" value="CBR1-like"/>
</dbReference>
<evidence type="ECO:0000313" key="6">
    <source>
        <dbReference type="EMBL" id="KAG9441082.1"/>
    </source>
</evidence>
<dbReference type="AlphaFoldDB" id="A0AAV7DWZ4"/>
<protein>
    <recommendedName>
        <fullName evidence="5">Short-chain dehydrogenase/reductase</fullName>
        <ecNumber evidence="5">1.1.1.-</ecNumber>
    </recommendedName>
</protein>
<dbReference type="PRINTS" id="PR00081">
    <property type="entry name" value="GDHRDH"/>
</dbReference>
<organism evidence="6 7">
    <name type="scientific">Aristolochia fimbriata</name>
    <name type="common">White veined hardy Dutchman's pipe vine</name>
    <dbReference type="NCBI Taxonomy" id="158543"/>
    <lineage>
        <taxon>Eukaryota</taxon>
        <taxon>Viridiplantae</taxon>
        <taxon>Streptophyta</taxon>
        <taxon>Embryophyta</taxon>
        <taxon>Tracheophyta</taxon>
        <taxon>Spermatophyta</taxon>
        <taxon>Magnoliopsida</taxon>
        <taxon>Magnoliidae</taxon>
        <taxon>Piperales</taxon>
        <taxon>Aristolochiaceae</taxon>
        <taxon>Aristolochia</taxon>
    </lineage>
</organism>
<dbReference type="GO" id="GO:0016020">
    <property type="term" value="C:membrane"/>
    <property type="evidence" value="ECO:0007669"/>
    <property type="project" value="TreeGrafter"/>
</dbReference>
<comment type="similarity">
    <text evidence="1 4">Belongs to the short-chain dehydrogenases/reductases (SDR) family.</text>
</comment>
<keyword evidence="7" id="KW-1185">Reference proteome</keyword>